<dbReference type="EMBL" id="JAOYFB010000039">
    <property type="protein sequence ID" value="KAK4028730.1"/>
    <property type="molecule type" value="Genomic_DNA"/>
</dbReference>
<comment type="caution">
    <text evidence="4">The sequence shown here is derived from an EMBL/GenBank/DDBJ whole genome shotgun (WGS) entry which is preliminary data.</text>
</comment>
<evidence type="ECO:0000313" key="5">
    <source>
        <dbReference type="Proteomes" id="UP001234178"/>
    </source>
</evidence>
<name>A0ABR0AUD0_9CRUS</name>
<keyword evidence="2" id="KW-0406">Ion transport</keyword>
<reference evidence="4 5" key="1">
    <citation type="journal article" date="2023" name="Nucleic Acids Res.">
        <title>The hologenome of Daphnia magna reveals possible DNA methylation and microbiome-mediated evolution of the host genome.</title>
        <authorList>
            <person name="Chaturvedi A."/>
            <person name="Li X."/>
            <person name="Dhandapani V."/>
            <person name="Marshall H."/>
            <person name="Kissane S."/>
            <person name="Cuenca-Cambronero M."/>
            <person name="Asole G."/>
            <person name="Calvet F."/>
            <person name="Ruiz-Romero M."/>
            <person name="Marangio P."/>
            <person name="Guigo R."/>
            <person name="Rago D."/>
            <person name="Mirbahai L."/>
            <person name="Eastwood N."/>
            <person name="Colbourne J.K."/>
            <person name="Zhou J."/>
            <person name="Mallon E."/>
            <person name="Orsini L."/>
        </authorList>
    </citation>
    <scope>NUCLEOTIDE SEQUENCE [LARGE SCALE GENOMIC DNA]</scope>
    <source>
        <strain evidence="4">LRV0_1</strain>
    </source>
</reference>
<accession>A0ABR0AUD0</accession>
<sequence length="249" mass="27359">MGRSDRSLVRTHRKHPKQTASLVHRLGQEERIADGGDQIECTVTGADGEKGDGRVGASGTCTLSVPHAAGGGGRRAQEGQERRLGEGKTSGGTSYIPIRAMRCGSSVLYGQCGCVQHPVVPREKRRRSYGRPSGTPTDGGGVQEERRELLRQASTLLHEADPSLTPSNKKKTSFHSQYWHSRIHDISEDELIFELQHHLEANGRIRLSDEHTKVSLLSLLALYPSLDTPVSLSELLNLRMGYTSVRFKT</sequence>
<evidence type="ECO:0000256" key="1">
    <source>
        <dbReference type="ARBA" id="ARBA00022448"/>
    </source>
</evidence>
<evidence type="ECO:0000256" key="3">
    <source>
        <dbReference type="SAM" id="MobiDB-lite"/>
    </source>
</evidence>
<keyword evidence="1" id="KW-0813">Transport</keyword>
<dbReference type="PROSITE" id="PS00152">
    <property type="entry name" value="ATPASE_ALPHA_BETA"/>
    <property type="match status" value="1"/>
</dbReference>
<evidence type="ECO:0000256" key="2">
    <source>
        <dbReference type="ARBA" id="ARBA00023065"/>
    </source>
</evidence>
<protein>
    <submittedName>
        <fullName evidence="4">Uncharacterized protein</fullName>
    </submittedName>
</protein>
<gene>
    <name evidence="4" type="ORF">OUZ56_021749</name>
</gene>
<evidence type="ECO:0000313" key="4">
    <source>
        <dbReference type="EMBL" id="KAK4028730.1"/>
    </source>
</evidence>
<feature type="region of interest" description="Disordered" evidence="3">
    <location>
        <begin position="63"/>
        <end position="91"/>
    </location>
</feature>
<keyword evidence="5" id="KW-1185">Reference proteome</keyword>
<dbReference type="Proteomes" id="UP001234178">
    <property type="component" value="Unassembled WGS sequence"/>
</dbReference>
<organism evidence="4 5">
    <name type="scientific">Daphnia magna</name>
    <dbReference type="NCBI Taxonomy" id="35525"/>
    <lineage>
        <taxon>Eukaryota</taxon>
        <taxon>Metazoa</taxon>
        <taxon>Ecdysozoa</taxon>
        <taxon>Arthropoda</taxon>
        <taxon>Crustacea</taxon>
        <taxon>Branchiopoda</taxon>
        <taxon>Diplostraca</taxon>
        <taxon>Cladocera</taxon>
        <taxon>Anomopoda</taxon>
        <taxon>Daphniidae</taxon>
        <taxon>Daphnia</taxon>
    </lineage>
</organism>
<feature type="compositionally biased region" description="Basic and acidic residues" evidence="3">
    <location>
        <begin position="75"/>
        <end position="86"/>
    </location>
</feature>
<dbReference type="InterPro" id="IPR020003">
    <property type="entry name" value="ATPase_a/bsu_AS"/>
</dbReference>
<proteinExistence type="predicted"/>
<feature type="region of interest" description="Disordered" evidence="3">
    <location>
        <begin position="122"/>
        <end position="144"/>
    </location>
</feature>